<organism evidence="2 3">
    <name type="scientific">Salmonella enterica subsp. arizonae</name>
    <dbReference type="NCBI Taxonomy" id="59203"/>
    <lineage>
        <taxon>Bacteria</taxon>
        <taxon>Pseudomonadati</taxon>
        <taxon>Pseudomonadota</taxon>
        <taxon>Gammaproteobacteria</taxon>
        <taxon>Enterobacterales</taxon>
        <taxon>Enterobacteriaceae</taxon>
        <taxon>Salmonella</taxon>
    </lineage>
</organism>
<evidence type="ECO:0000313" key="2">
    <source>
        <dbReference type="EMBL" id="SUG30376.1"/>
    </source>
</evidence>
<keyword evidence="1" id="KW-0175">Coiled coil</keyword>
<sequence length="265" mass="30851">MTDTLKALKEATEQRITELEARITNLEYELSEERDRLDVYKQNLRERQNGEDLSSITERDGRAEYWLEQIQTKYRHYPDYEVAMILDEAGFSSIDLCCLVVDMAKIIKVENRKNIEAIFKLVNCNDMVTTPGFDPKRAAILQQIWNRPFDTNSRTIKPAIIRDTTDRFALEFSFEKTLDIIRHCATVEHVRRSTKNRTADKDERDGIIIKLWNAHPEFHSPINLKAFCDCILVIEPGETKESIRDTNIKVSSSTVKRVINAIKNR</sequence>
<evidence type="ECO:0000313" key="3">
    <source>
        <dbReference type="Proteomes" id="UP000255443"/>
    </source>
</evidence>
<dbReference type="AlphaFoldDB" id="A0A379SMZ8"/>
<gene>
    <name evidence="2" type="ORF">NCTC7303_02588</name>
</gene>
<accession>A0A379SMZ8</accession>
<dbReference type="EMBL" id="UGXC01000002">
    <property type="protein sequence ID" value="SUG30376.1"/>
    <property type="molecule type" value="Genomic_DNA"/>
</dbReference>
<reference evidence="2 3" key="1">
    <citation type="submission" date="2018-06" db="EMBL/GenBank/DDBJ databases">
        <authorList>
            <consortium name="Pathogen Informatics"/>
            <person name="Doyle S."/>
        </authorList>
    </citation>
    <scope>NUCLEOTIDE SEQUENCE [LARGE SCALE GENOMIC DNA]</scope>
    <source>
        <strain evidence="2 3">NCTC7303</strain>
    </source>
</reference>
<protein>
    <submittedName>
        <fullName evidence="2">Phage-like protein</fullName>
    </submittedName>
</protein>
<dbReference type="Proteomes" id="UP000255443">
    <property type="component" value="Unassembled WGS sequence"/>
</dbReference>
<evidence type="ECO:0000256" key="1">
    <source>
        <dbReference type="SAM" id="Coils"/>
    </source>
</evidence>
<proteinExistence type="predicted"/>
<name>A0A379SMZ8_SALER</name>
<feature type="coiled-coil region" evidence="1">
    <location>
        <begin position="2"/>
        <end position="43"/>
    </location>
</feature>